<reference evidence="6" key="1">
    <citation type="submission" date="2019-05" db="EMBL/GenBank/DDBJ databases">
        <title>Annotation for the trematode Fasciolopsis buski.</title>
        <authorList>
            <person name="Choi Y.-J."/>
        </authorList>
    </citation>
    <scope>NUCLEOTIDE SEQUENCE</scope>
    <source>
        <strain evidence="6">HT</strain>
        <tissue evidence="6">Whole worm</tissue>
    </source>
</reference>
<gene>
    <name evidence="6" type="ORF">FBUS_11743</name>
</gene>
<accession>A0A8E0VQP9</accession>
<evidence type="ECO:0000256" key="3">
    <source>
        <dbReference type="ARBA" id="ARBA00022806"/>
    </source>
</evidence>
<dbReference type="GO" id="GO:0070478">
    <property type="term" value="P:nuclear-transcribed mRNA catabolic process, 3'-5' exonucleolytic nonsense-mediated decay"/>
    <property type="evidence" value="ECO:0007669"/>
    <property type="project" value="TreeGrafter"/>
</dbReference>
<name>A0A8E0VQP9_9TREM</name>
<evidence type="ECO:0000256" key="2">
    <source>
        <dbReference type="ARBA" id="ARBA00022801"/>
    </source>
</evidence>
<keyword evidence="7" id="KW-1185">Reference proteome</keyword>
<dbReference type="Gene3D" id="3.40.50.300">
    <property type="entry name" value="P-loop containing nucleotide triphosphate hydrolases"/>
    <property type="match status" value="1"/>
</dbReference>
<dbReference type="InterPro" id="IPR050699">
    <property type="entry name" value="RNA-DNA_Helicase"/>
</dbReference>
<dbReference type="GO" id="GO:0055087">
    <property type="term" value="C:Ski complex"/>
    <property type="evidence" value="ECO:0007669"/>
    <property type="project" value="TreeGrafter"/>
</dbReference>
<evidence type="ECO:0000256" key="5">
    <source>
        <dbReference type="ARBA" id="ARBA00047984"/>
    </source>
</evidence>
<dbReference type="EMBL" id="LUCM01001462">
    <property type="protein sequence ID" value="KAA0198843.1"/>
    <property type="molecule type" value="Genomic_DNA"/>
</dbReference>
<dbReference type="Proteomes" id="UP000728185">
    <property type="component" value="Unassembled WGS sequence"/>
</dbReference>
<evidence type="ECO:0000256" key="4">
    <source>
        <dbReference type="ARBA" id="ARBA00022840"/>
    </source>
</evidence>
<keyword evidence="4" id="KW-0067">ATP-binding</keyword>
<sequence>MAGRAGRRGLDASGTVIILVEGVGQSVASIKTGIPSQETLTGMILGKPTQLTSQFKITYSMILHLHRTNWLSPQVNRYMCIFGKRSKNRLTLSNLFS</sequence>
<keyword evidence="1" id="KW-0547">Nucleotide-binding</keyword>
<dbReference type="GO" id="GO:0003724">
    <property type="term" value="F:RNA helicase activity"/>
    <property type="evidence" value="ECO:0007669"/>
    <property type="project" value="UniProtKB-EC"/>
</dbReference>
<dbReference type="OrthoDB" id="64767at2759"/>
<dbReference type="PANTHER" id="PTHR12131:SF1">
    <property type="entry name" value="ATP-DEPENDENT RNA HELICASE SUPV3L1, MITOCHONDRIAL-RELATED"/>
    <property type="match status" value="1"/>
</dbReference>
<dbReference type="PANTHER" id="PTHR12131">
    <property type="entry name" value="ATP-DEPENDENT RNA AND DNA HELICASE"/>
    <property type="match status" value="1"/>
</dbReference>
<evidence type="ECO:0000256" key="1">
    <source>
        <dbReference type="ARBA" id="ARBA00022741"/>
    </source>
</evidence>
<organism evidence="6 7">
    <name type="scientific">Fasciolopsis buskii</name>
    <dbReference type="NCBI Taxonomy" id="27845"/>
    <lineage>
        <taxon>Eukaryota</taxon>
        <taxon>Metazoa</taxon>
        <taxon>Spiralia</taxon>
        <taxon>Lophotrochozoa</taxon>
        <taxon>Platyhelminthes</taxon>
        <taxon>Trematoda</taxon>
        <taxon>Digenea</taxon>
        <taxon>Plagiorchiida</taxon>
        <taxon>Echinostomata</taxon>
        <taxon>Echinostomatoidea</taxon>
        <taxon>Fasciolidae</taxon>
        <taxon>Fasciolopsis</taxon>
    </lineage>
</organism>
<comment type="caution">
    <text evidence="6">The sequence shown here is derived from an EMBL/GenBank/DDBJ whole genome shotgun (WGS) entry which is preliminary data.</text>
</comment>
<protein>
    <submittedName>
        <fullName evidence="6">Helicase SKI2W</fullName>
    </submittedName>
</protein>
<proteinExistence type="predicted"/>
<evidence type="ECO:0000313" key="7">
    <source>
        <dbReference type="Proteomes" id="UP000728185"/>
    </source>
</evidence>
<dbReference type="AlphaFoldDB" id="A0A8E0VQP9"/>
<comment type="catalytic activity">
    <reaction evidence="5">
        <text>ATP + H2O = ADP + phosphate + H(+)</text>
        <dbReference type="Rhea" id="RHEA:13065"/>
        <dbReference type="ChEBI" id="CHEBI:15377"/>
        <dbReference type="ChEBI" id="CHEBI:15378"/>
        <dbReference type="ChEBI" id="CHEBI:30616"/>
        <dbReference type="ChEBI" id="CHEBI:43474"/>
        <dbReference type="ChEBI" id="CHEBI:456216"/>
        <dbReference type="EC" id="3.6.4.13"/>
    </reaction>
</comment>
<dbReference type="InterPro" id="IPR027417">
    <property type="entry name" value="P-loop_NTPase"/>
</dbReference>
<evidence type="ECO:0000313" key="6">
    <source>
        <dbReference type="EMBL" id="KAA0198843.1"/>
    </source>
</evidence>
<keyword evidence="3 6" id="KW-0347">Helicase</keyword>
<dbReference type="GO" id="GO:0016787">
    <property type="term" value="F:hydrolase activity"/>
    <property type="evidence" value="ECO:0007669"/>
    <property type="project" value="UniProtKB-KW"/>
</dbReference>
<keyword evidence="2" id="KW-0378">Hydrolase</keyword>
<dbReference type="GO" id="GO:0005524">
    <property type="term" value="F:ATP binding"/>
    <property type="evidence" value="ECO:0007669"/>
    <property type="project" value="UniProtKB-KW"/>
</dbReference>